<dbReference type="Gene3D" id="2.30.30.40">
    <property type="entry name" value="SH3 Domains"/>
    <property type="match status" value="1"/>
</dbReference>
<dbReference type="SMART" id="SM00326">
    <property type="entry name" value="SH3"/>
    <property type="match status" value="1"/>
</dbReference>
<dbReference type="Pfam" id="PF00018">
    <property type="entry name" value="SH3_1"/>
    <property type="match status" value="1"/>
</dbReference>
<dbReference type="InterPro" id="IPR036028">
    <property type="entry name" value="SH3-like_dom_sf"/>
</dbReference>
<proteinExistence type="predicted"/>
<dbReference type="PRINTS" id="PR00452">
    <property type="entry name" value="SH3DOMAIN"/>
</dbReference>
<gene>
    <name evidence="4" type="ORF">ODALV1_LOCUS21514</name>
</gene>
<dbReference type="PRINTS" id="PR00499">
    <property type="entry name" value="P67PHOX"/>
</dbReference>
<evidence type="ECO:0000313" key="4">
    <source>
        <dbReference type="EMBL" id="CAL8126696.1"/>
    </source>
</evidence>
<protein>
    <recommendedName>
        <fullName evidence="3">SH3 domain-containing protein</fullName>
    </recommendedName>
</protein>
<feature type="domain" description="SH3" evidence="3">
    <location>
        <begin position="268"/>
        <end position="323"/>
    </location>
</feature>
<keyword evidence="5" id="KW-1185">Reference proteome</keyword>
<keyword evidence="1 2" id="KW-0728">SH3 domain</keyword>
<dbReference type="PROSITE" id="PS50002">
    <property type="entry name" value="SH3"/>
    <property type="match status" value="1"/>
</dbReference>
<comment type="caution">
    <text evidence="4">The sequence shown here is derived from an EMBL/GenBank/DDBJ whole genome shotgun (WGS) entry which is preliminary data.</text>
</comment>
<evidence type="ECO:0000313" key="5">
    <source>
        <dbReference type="Proteomes" id="UP001642540"/>
    </source>
</evidence>
<reference evidence="4 5" key="1">
    <citation type="submission" date="2024-08" db="EMBL/GenBank/DDBJ databases">
        <authorList>
            <person name="Cucini C."/>
            <person name="Frati F."/>
        </authorList>
    </citation>
    <scope>NUCLEOTIDE SEQUENCE [LARGE SCALE GENOMIC DNA]</scope>
</reference>
<evidence type="ECO:0000256" key="2">
    <source>
        <dbReference type="PROSITE-ProRule" id="PRU00192"/>
    </source>
</evidence>
<dbReference type="EMBL" id="CAXLJM020000072">
    <property type="protein sequence ID" value="CAL8126696.1"/>
    <property type="molecule type" value="Genomic_DNA"/>
</dbReference>
<dbReference type="InterPro" id="IPR001452">
    <property type="entry name" value="SH3_domain"/>
</dbReference>
<evidence type="ECO:0000259" key="3">
    <source>
        <dbReference type="PROSITE" id="PS50002"/>
    </source>
</evidence>
<dbReference type="InterPro" id="IPR050384">
    <property type="entry name" value="Endophilin_SH3RF"/>
</dbReference>
<dbReference type="CDD" id="cd11781">
    <property type="entry name" value="SH3_Sorbs_1"/>
    <property type="match status" value="1"/>
</dbReference>
<feature type="non-terminal residue" evidence="4">
    <location>
        <position position="323"/>
    </location>
</feature>
<evidence type="ECO:0000256" key="1">
    <source>
        <dbReference type="ARBA" id="ARBA00022443"/>
    </source>
</evidence>
<dbReference type="PANTHER" id="PTHR14167">
    <property type="entry name" value="SH3 DOMAIN-CONTAINING"/>
    <property type="match status" value="1"/>
</dbReference>
<organism evidence="4 5">
    <name type="scientific">Orchesella dallaii</name>
    <dbReference type="NCBI Taxonomy" id="48710"/>
    <lineage>
        <taxon>Eukaryota</taxon>
        <taxon>Metazoa</taxon>
        <taxon>Ecdysozoa</taxon>
        <taxon>Arthropoda</taxon>
        <taxon>Hexapoda</taxon>
        <taxon>Collembola</taxon>
        <taxon>Entomobryomorpha</taxon>
        <taxon>Entomobryoidea</taxon>
        <taxon>Orchesellidae</taxon>
        <taxon>Orchesellinae</taxon>
        <taxon>Orchesella</taxon>
    </lineage>
</organism>
<accession>A0ABP1RFC5</accession>
<dbReference type="PANTHER" id="PTHR14167:SF116">
    <property type="entry name" value="CAP, ISOFORM AC"/>
    <property type="match status" value="1"/>
</dbReference>
<dbReference type="Proteomes" id="UP001642540">
    <property type="component" value="Unassembled WGS sequence"/>
</dbReference>
<dbReference type="SUPFAM" id="SSF50044">
    <property type="entry name" value="SH3-domain"/>
    <property type="match status" value="1"/>
</dbReference>
<sequence>MALFPNDHFDLSVENSEECEYYQKHELTVEIEENWFISFVHSEFHHGGPLTSLSSGGLGQNVGLPLQRSASLNYAHHRSSTNSNNIQQRIAFTSSTTPNSFGATNTTSTDIDSQIRLIESQFDSNENIAMQHEALHSVTNNSVSDAVPVASNSADPAARRMLQIESASSSSPVKYAESEVNIHYRAPVRFEEKEYISEDELRRRQEIAMRRFYEEQRQRKFLQEIQDMENRRHMDNFTPSQKSPIPLNRYDDVIDELPKGRWREKTPESKTGARALYNFQAQNPRELSFRKGDILFVRRKVDSNWYEGEHNAAVGIFPCSYVE</sequence>
<name>A0ABP1RFC5_9HEXA</name>